<feature type="transmembrane region" description="Helical" evidence="8">
    <location>
        <begin position="270"/>
        <end position="294"/>
    </location>
</feature>
<organism evidence="9 10">
    <name type="scientific">Gracilibacillus marinus</name>
    <dbReference type="NCBI Taxonomy" id="630535"/>
    <lineage>
        <taxon>Bacteria</taxon>
        <taxon>Bacillati</taxon>
        <taxon>Bacillota</taxon>
        <taxon>Bacilli</taxon>
        <taxon>Bacillales</taxon>
        <taxon>Bacillaceae</taxon>
        <taxon>Gracilibacillus</taxon>
    </lineage>
</organism>
<evidence type="ECO:0000256" key="2">
    <source>
        <dbReference type="ARBA" id="ARBA00007998"/>
    </source>
</evidence>
<comment type="subcellular location">
    <subcellularLocation>
        <location evidence="1">Membrane</location>
        <topology evidence="1">Multi-pass membrane protein</topology>
    </subcellularLocation>
</comment>
<dbReference type="PANTHER" id="PTHR34975:SF2">
    <property type="entry name" value="SPORE GERMINATION PROTEIN A2"/>
    <property type="match status" value="1"/>
</dbReference>
<dbReference type="RefSeq" id="WP_390198171.1">
    <property type="nucleotide sequence ID" value="NZ_JBHSDV010000002.1"/>
</dbReference>
<name>A0ABV8VWY3_9BACI</name>
<gene>
    <name evidence="9" type="ORF">ACFOZ1_07910</name>
</gene>
<feature type="transmembrane region" description="Helical" evidence="8">
    <location>
        <begin position="39"/>
        <end position="61"/>
    </location>
</feature>
<dbReference type="Proteomes" id="UP001595880">
    <property type="component" value="Unassembled WGS sequence"/>
</dbReference>
<reference evidence="10" key="1">
    <citation type="journal article" date="2019" name="Int. J. Syst. Evol. Microbiol.">
        <title>The Global Catalogue of Microorganisms (GCM) 10K type strain sequencing project: providing services to taxonomists for standard genome sequencing and annotation.</title>
        <authorList>
            <consortium name="The Broad Institute Genomics Platform"/>
            <consortium name="The Broad Institute Genome Sequencing Center for Infectious Disease"/>
            <person name="Wu L."/>
            <person name="Ma J."/>
        </authorList>
    </citation>
    <scope>NUCLEOTIDE SEQUENCE [LARGE SCALE GENOMIC DNA]</scope>
    <source>
        <strain evidence="10">KACC 14058</strain>
    </source>
</reference>
<keyword evidence="5 8" id="KW-0812">Transmembrane</keyword>
<dbReference type="PANTHER" id="PTHR34975">
    <property type="entry name" value="SPORE GERMINATION PROTEIN A2"/>
    <property type="match status" value="1"/>
</dbReference>
<keyword evidence="3" id="KW-0813">Transport</keyword>
<feature type="transmembrane region" description="Helical" evidence="8">
    <location>
        <begin position="146"/>
        <end position="168"/>
    </location>
</feature>
<keyword evidence="6 8" id="KW-1133">Transmembrane helix</keyword>
<feature type="transmembrane region" description="Helical" evidence="8">
    <location>
        <begin position="12"/>
        <end position="33"/>
    </location>
</feature>
<feature type="transmembrane region" description="Helical" evidence="8">
    <location>
        <begin position="306"/>
        <end position="323"/>
    </location>
</feature>
<evidence type="ECO:0000313" key="10">
    <source>
        <dbReference type="Proteomes" id="UP001595880"/>
    </source>
</evidence>
<feature type="transmembrane region" description="Helical" evidence="8">
    <location>
        <begin position="81"/>
        <end position="100"/>
    </location>
</feature>
<dbReference type="Pfam" id="PF03845">
    <property type="entry name" value="Spore_permease"/>
    <property type="match status" value="1"/>
</dbReference>
<comment type="caution">
    <text evidence="9">The sequence shown here is derived from an EMBL/GenBank/DDBJ whole genome shotgun (WGS) entry which is preliminary data.</text>
</comment>
<evidence type="ECO:0000256" key="1">
    <source>
        <dbReference type="ARBA" id="ARBA00004141"/>
    </source>
</evidence>
<feature type="transmembrane region" description="Helical" evidence="8">
    <location>
        <begin position="188"/>
        <end position="206"/>
    </location>
</feature>
<feature type="transmembrane region" description="Helical" evidence="8">
    <location>
        <begin position="112"/>
        <end position="134"/>
    </location>
</feature>
<accession>A0ABV8VWY3</accession>
<dbReference type="NCBIfam" id="TIGR00912">
    <property type="entry name" value="2A0309"/>
    <property type="match status" value="1"/>
</dbReference>
<feature type="transmembrane region" description="Helical" evidence="8">
    <location>
        <begin position="218"/>
        <end position="238"/>
    </location>
</feature>
<keyword evidence="7 8" id="KW-0472">Membrane</keyword>
<feature type="transmembrane region" description="Helical" evidence="8">
    <location>
        <begin position="335"/>
        <end position="356"/>
    </location>
</feature>
<evidence type="ECO:0000256" key="6">
    <source>
        <dbReference type="ARBA" id="ARBA00022989"/>
    </source>
</evidence>
<dbReference type="EMBL" id="JBHSDV010000002">
    <property type="protein sequence ID" value="MFC4387738.1"/>
    <property type="molecule type" value="Genomic_DNA"/>
</dbReference>
<evidence type="ECO:0000256" key="8">
    <source>
        <dbReference type="SAM" id="Phobius"/>
    </source>
</evidence>
<sequence>MQNNGFLRGREIAAMVLIIVGIKLSDSTPALLAQKAQNGFWLIPIIGFVCIFPSFLILLYLLKKYKDKNLIEMFEQLLGKWGGKILGIILFLFALFTTTVQSRNYVEQIKLLYFPESPTIAIFFIFFTVAFFGAKRGIEVIGYTTWIGLLFVKLSAFLIVILVFGDVVFERIYPIFGADFSIVLKEGFLKSSMFGELIFFLIAYLAAQDTKMFRKGSIIAACIAILEITLYCIIYVTVFDYNSVSKIAFLFHDITQFINMGQYFTNIETIFMVFWLFAAFLKFIILGYIIVWIYGAVFHIRNFEPLLLPFCFIIGSYGLLPFSSARNELVFHDQLLNTMSPFLIIFPYILLLVAFMKGELKK</sequence>
<protein>
    <submittedName>
        <fullName evidence="9">Endospore germination permease</fullName>
    </submittedName>
</protein>
<proteinExistence type="inferred from homology"/>
<evidence type="ECO:0000313" key="9">
    <source>
        <dbReference type="EMBL" id="MFC4387738.1"/>
    </source>
</evidence>
<evidence type="ECO:0000256" key="4">
    <source>
        <dbReference type="ARBA" id="ARBA00022544"/>
    </source>
</evidence>
<evidence type="ECO:0000256" key="3">
    <source>
        <dbReference type="ARBA" id="ARBA00022448"/>
    </source>
</evidence>
<evidence type="ECO:0000256" key="5">
    <source>
        <dbReference type="ARBA" id="ARBA00022692"/>
    </source>
</evidence>
<keyword evidence="10" id="KW-1185">Reference proteome</keyword>
<comment type="similarity">
    <text evidence="2">Belongs to the amino acid-polyamine-organocation (APC) superfamily. Spore germination protein (SGP) (TC 2.A.3.9) family.</text>
</comment>
<evidence type="ECO:0000256" key="7">
    <source>
        <dbReference type="ARBA" id="ARBA00023136"/>
    </source>
</evidence>
<keyword evidence="4" id="KW-0309">Germination</keyword>
<dbReference type="InterPro" id="IPR004761">
    <property type="entry name" value="Spore_GerAB"/>
</dbReference>